<comment type="caution">
    <text evidence="1">The sequence shown here is derived from an EMBL/GenBank/DDBJ whole genome shotgun (WGS) entry which is preliminary data.</text>
</comment>
<evidence type="ECO:0000313" key="1">
    <source>
        <dbReference type="EMBL" id="KAA5603485.1"/>
    </source>
</evidence>
<accession>A0A5M6I6K6</accession>
<dbReference type="AlphaFoldDB" id="A0A5M6I6K6"/>
<dbReference type="RefSeq" id="WP_150064149.1">
    <property type="nucleotide sequence ID" value="NZ_JACHII010000014.1"/>
</dbReference>
<reference evidence="1 2" key="1">
    <citation type="submission" date="2019-09" db="EMBL/GenBank/DDBJ databases">
        <title>Genome sequence of Roseospira marina, one of the more divergent members of the non-sulfur purple photosynthetic bacterial family, the Rhodospirillaceae.</title>
        <authorList>
            <person name="Meyer T."/>
            <person name="Kyndt J."/>
        </authorList>
    </citation>
    <scope>NUCLEOTIDE SEQUENCE [LARGE SCALE GENOMIC DNA]</scope>
    <source>
        <strain evidence="1 2">DSM 15113</strain>
    </source>
</reference>
<name>A0A5M6I6K6_9PROT</name>
<dbReference type="Proteomes" id="UP000324065">
    <property type="component" value="Unassembled WGS sequence"/>
</dbReference>
<dbReference type="EMBL" id="VWPJ01000035">
    <property type="protein sequence ID" value="KAA5603485.1"/>
    <property type="molecule type" value="Genomic_DNA"/>
</dbReference>
<gene>
    <name evidence="1" type="ORF">F1188_19620</name>
</gene>
<organism evidence="1 2">
    <name type="scientific">Roseospira marina</name>
    <dbReference type="NCBI Taxonomy" id="140057"/>
    <lineage>
        <taxon>Bacteria</taxon>
        <taxon>Pseudomonadati</taxon>
        <taxon>Pseudomonadota</taxon>
        <taxon>Alphaproteobacteria</taxon>
        <taxon>Rhodospirillales</taxon>
        <taxon>Rhodospirillaceae</taxon>
        <taxon>Roseospira</taxon>
    </lineage>
</organism>
<proteinExistence type="predicted"/>
<protein>
    <submittedName>
        <fullName evidence="1">Uncharacterized protein</fullName>
    </submittedName>
</protein>
<evidence type="ECO:0000313" key="2">
    <source>
        <dbReference type="Proteomes" id="UP000324065"/>
    </source>
</evidence>
<sequence>MMETLYLWAPDEAALIAAAVEALPELLDGDTWVVRRPDREVGYPRTADGAVMLDVIGIQPWEIEPVYDSNGQKTTSGVRAAGFHTNLMYRATGEARAQALLVALLARGGEQRHPDTPVRIWAGI</sequence>
<keyword evidence="2" id="KW-1185">Reference proteome</keyword>